<dbReference type="EMBL" id="WHNW01000001">
    <property type="protein sequence ID" value="MPV85310.1"/>
    <property type="molecule type" value="Genomic_DNA"/>
</dbReference>
<reference evidence="1 2" key="1">
    <citation type="submission" date="2019-10" db="EMBL/GenBank/DDBJ databases">
        <title>Cardiobacteriales fam. a chemoheterotrophic member of the order Cardiobacteriales, and proposal of Cardiobacteriales fam. nov.</title>
        <authorList>
            <person name="Wang C."/>
        </authorList>
    </citation>
    <scope>NUCLEOTIDE SEQUENCE [LARGE SCALE GENOMIC DNA]</scope>
    <source>
        <strain evidence="1 2">ML27</strain>
    </source>
</reference>
<name>A0A6N7EUV9_9GAMM</name>
<protein>
    <submittedName>
        <fullName evidence="1">DUF2167 domain-containing protein</fullName>
    </submittedName>
</protein>
<organism evidence="1 2">
    <name type="scientific">Ostreibacterium oceani</name>
    <dbReference type="NCBI Taxonomy" id="2654998"/>
    <lineage>
        <taxon>Bacteria</taxon>
        <taxon>Pseudomonadati</taxon>
        <taxon>Pseudomonadota</taxon>
        <taxon>Gammaproteobacteria</taxon>
        <taxon>Cardiobacteriales</taxon>
        <taxon>Ostreibacteriaceae</taxon>
        <taxon>Ostreibacterium</taxon>
    </lineage>
</organism>
<dbReference type="RefSeq" id="WP_152808432.1">
    <property type="nucleotide sequence ID" value="NZ_WHNW01000001.1"/>
</dbReference>
<evidence type="ECO:0000313" key="1">
    <source>
        <dbReference type="EMBL" id="MPV85310.1"/>
    </source>
</evidence>
<comment type="caution">
    <text evidence="1">The sequence shown here is derived from an EMBL/GenBank/DDBJ whole genome shotgun (WGS) entry which is preliminary data.</text>
</comment>
<dbReference type="Pfam" id="PF09935">
    <property type="entry name" value="DUF2167"/>
    <property type="match status" value="1"/>
</dbReference>
<dbReference type="Proteomes" id="UP000471298">
    <property type="component" value="Unassembled WGS sequence"/>
</dbReference>
<proteinExistence type="predicted"/>
<sequence length="222" mass="26031">MIEIHTARLALSIDESQLTSFNGVYEAQARDRLAEIWTVEAIDLPHYHALFIDKNIDETFDFFSFVTIAYIDHGYVIDPQEAIDIVEAKKQIEIDLEIINREARWGAEESIFFDDWWPRPAYQADKQMLEFGIALKDFYQKVINRTLNRIILTRNGHIAVNYSLSEDDLYSDKTLAYFQGKLDEICQAIKIHEGYRYQDVDEEKDYPSKSRMINLILSSEIF</sequence>
<gene>
    <name evidence="1" type="ORF">GCU85_01000</name>
</gene>
<dbReference type="InParanoid" id="A0A6N7EUV9"/>
<keyword evidence="2" id="KW-1185">Reference proteome</keyword>
<accession>A0A6N7EUV9</accession>
<dbReference type="InterPro" id="IPR018682">
    <property type="entry name" value="DUF2167_membr"/>
</dbReference>
<dbReference type="AlphaFoldDB" id="A0A6N7EUV9"/>
<evidence type="ECO:0000313" key="2">
    <source>
        <dbReference type="Proteomes" id="UP000471298"/>
    </source>
</evidence>